<dbReference type="InterPro" id="IPR000873">
    <property type="entry name" value="AMP-dep_synth/lig_dom"/>
</dbReference>
<dbReference type="Gene3D" id="2.30.38.10">
    <property type="entry name" value="Luciferase, Domain 3"/>
    <property type="match status" value="1"/>
</dbReference>
<dbReference type="PROSITE" id="PS00455">
    <property type="entry name" value="AMP_BINDING"/>
    <property type="match status" value="1"/>
</dbReference>
<dbReference type="KEGG" id="samy:DB32_005873"/>
<dbReference type="RefSeq" id="WP_053235832.1">
    <property type="nucleotide sequence ID" value="NZ_CP011125.1"/>
</dbReference>
<feature type="domain" description="AMP-dependent synthetase/ligase" evidence="3">
    <location>
        <begin position="36"/>
        <end position="397"/>
    </location>
</feature>
<accession>A0A0F6SGH9</accession>
<evidence type="ECO:0000256" key="2">
    <source>
        <dbReference type="ARBA" id="ARBA00022598"/>
    </source>
</evidence>
<dbReference type="InterPro" id="IPR045851">
    <property type="entry name" value="AMP-bd_C_sf"/>
</dbReference>
<evidence type="ECO:0000313" key="5">
    <source>
        <dbReference type="EMBL" id="AKF08724.1"/>
    </source>
</evidence>
<sequence>MSTTLLEGCVPWPHDVAERYRRAGHWRGDPLDSIVREGARRHGERVAVVCGARRATYAELDARVDAVASAMIELGIRPLDRVVVQLPNVLELIETLFALWRLGAIPVMALSGHRRAEIAHFCEHTRAVAYVCADVVAGFDHRALAREVKAGTPTLRHVIVVGDAQELVPFASLDGAPRTLPAVDARQVALLQLSGGSTGTPKLIPRTHDDYLYSVRASVPICGLDARSVYLVALPGAHNFPLSSPGVLGALVAGARVVMSREAHPDAAFPLLSREGVTITALVPPLARAWLAAMRARGLRFPSLEVLQVGGAKLGVELARDLIEGLGCRLQQVFGMAEGLVCYTRLDDPLERVITTQGRPISEDDEVRIVDDEDRDVPEGEVGHLLARGPYTIRGYYRVPEHDAIAFTRDGFYRTGDRVRRMPDGSLVVEGRAKEQINRGGEKIAPAELEQHLVAHPDVREAAVLGMHDAIVGERICAIVVGDRPITRAALMAHLRARGVATFKLPDRVELVSDALPRTSVGKIDKAALASRLAAGGAS</sequence>
<feature type="domain" description="AMP-binding enzyme C-terminal" evidence="4">
    <location>
        <begin position="448"/>
        <end position="523"/>
    </location>
</feature>
<reference evidence="5 6" key="1">
    <citation type="submission" date="2015-03" db="EMBL/GenBank/DDBJ databases">
        <title>Genome assembly of Sandaracinus amylolyticus DSM 53668.</title>
        <authorList>
            <person name="Sharma G."/>
            <person name="Subramanian S."/>
        </authorList>
    </citation>
    <scope>NUCLEOTIDE SEQUENCE [LARGE SCALE GENOMIC DNA]</scope>
    <source>
        <strain evidence="5 6">DSM 53668</strain>
    </source>
</reference>
<evidence type="ECO:0000259" key="3">
    <source>
        <dbReference type="Pfam" id="PF00501"/>
    </source>
</evidence>
<dbReference type="InterPro" id="IPR020845">
    <property type="entry name" value="AMP-binding_CS"/>
</dbReference>
<keyword evidence="6" id="KW-1185">Reference proteome</keyword>
<dbReference type="AlphaFoldDB" id="A0A0F6SGH9"/>
<proteinExistence type="predicted"/>
<evidence type="ECO:0000313" key="6">
    <source>
        <dbReference type="Proteomes" id="UP000034883"/>
    </source>
</evidence>
<protein>
    <submittedName>
        <fullName evidence="5">2,3-dihydroxybenzoate-AMP ligase</fullName>
    </submittedName>
</protein>
<dbReference type="OrthoDB" id="9803968at2"/>
<dbReference type="Pfam" id="PF13193">
    <property type="entry name" value="AMP-binding_C"/>
    <property type="match status" value="1"/>
</dbReference>
<name>A0A0F6SGH9_9BACT</name>
<dbReference type="EMBL" id="CP011125">
    <property type="protein sequence ID" value="AKF08724.1"/>
    <property type="molecule type" value="Genomic_DNA"/>
</dbReference>
<dbReference type="SUPFAM" id="SSF56801">
    <property type="entry name" value="Acetyl-CoA synthetase-like"/>
    <property type="match status" value="1"/>
</dbReference>
<dbReference type="STRING" id="927083.DB32_005873"/>
<dbReference type="Gene3D" id="3.30.300.30">
    <property type="match status" value="1"/>
</dbReference>
<dbReference type="GO" id="GO:0016878">
    <property type="term" value="F:acid-thiol ligase activity"/>
    <property type="evidence" value="ECO:0007669"/>
    <property type="project" value="UniProtKB-ARBA"/>
</dbReference>
<comment type="pathway">
    <text evidence="1">Siderophore biosynthesis.</text>
</comment>
<dbReference type="Proteomes" id="UP000034883">
    <property type="component" value="Chromosome"/>
</dbReference>
<dbReference type="PANTHER" id="PTHR43767">
    <property type="entry name" value="LONG-CHAIN-FATTY-ACID--COA LIGASE"/>
    <property type="match status" value="1"/>
</dbReference>
<keyword evidence="2 5" id="KW-0436">Ligase</keyword>
<organism evidence="5 6">
    <name type="scientific">Sandaracinus amylolyticus</name>
    <dbReference type="NCBI Taxonomy" id="927083"/>
    <lineage>
        <taxon>Bacteria</taxon>
        <taxon>Pseudomonadati</taxon>
        <taxon>Myxococcota</taxon>
        <taxon>Polyangia</taxon>
        <taxon>Polyangiales</taxon>
        <taxon>Sandaracinaceae</taxon>
        <taxon>Sandaracinus</taxon>
    </lineage>
</organism>
<dbReference type="FunFam" id="2.30.38.10:FF:000003">
    <property type="entry name" value="Vibriobactin-specific 2,3-dihydroxybenzoate-AMP ligase"/>
    <property type="match status" value="1"/>
</dbReference>
<dbReference type="InterPro" id="IPR050237">
    <property type="entry name" value="ATP-dep_AMP-bd_enzyme"/>
</dbReference>
<dbReference type="Pfam" id="PF00501">
    <property type="entry name" value="AMP-binding"/>
    <property type="match status" value="1"/>
</dbReference>
<evidence type="ECO:0000256" key="1">
    <source>
        <dbReference type="ARBA" id="ARBA00004924"/>
    </source>
</evidence>
<dbReference type="Gene3D" id="3.40.50.980">
    <property type="match status" value="2"/>
</dbReference>
<evidence type="ECO:0000259" key="4">
    <source>
        <dbReference type="Pfam" id="PF13193"/>
    </source>
</evidence>
<dbReference type="PANTHER" id="PTHR43767:SF1">
    <property type="entry name" value="NONRIBOSOMAL PEPTIDE SYNTHASE PES1 (EUROFUNG)-RELATED"/>
    <property type="match status" value="1"/>
</dbReference>
<dbReference type="InterPro" id="IPR025110">
    <property type="entry name" value="AMP-bd_C"/>
</dbReference>
<gene>
    <name evidence="5" type="ORF">DB32_005873</name>
</gene>